<proteinExistence type="predicted"/>
<dbReference type="EMBL" id="CP042243">
    <property type="protein sequence ID" value="QEK13127.1"/>
    <property type="molecule type" value="Genomic_DNA"/>
</dbReference>
<feature type="domain" description="DNA2/NAM7 helicase helicase" evidence="2">
    <location>
        <begin position="254"/>
        <end position="471"/>
    </location>
</feature>
<accession>A0A5C0SHG4</accession>
<reference evidence="4 5" key="1">
    <citation type="submission" date="2019-07" db="EMBL/GenBank/DDBJ databases">
        <title>Complete genome of Crassaminicella thermophila SY095.</title>
        <authorList>
            <person name="Li X."/>
        </authorList>
    </citation>
    <scope>NUCLEOTIDE SEQUENCE [LARGE SCALE GENOMIC DNA]</scope>
    <source>
        <strain evidence="4 5">SY095</strain>
    </source>
</reference>
<evidence type="ECO:0000313" key="4">
    <source>
        <dbReference type="EMBL" id="QEK13127.1"/>
    </source>
</evidence>
<sequence>MSSKIKEITNYLRSAVAAQVNRCIEFKEDNYFYFPFEHLMKGVIDKNIFIEFSRDSKLDKTIEFIDVILVGKTVRTIFDSQEKMSSDFEDLTGIYYIPAKLSKEGLLFYNQNKLPWIPRIFLYPMVEPKLSIGKKEVYDEFMSDNIGRIHKIKSWNDYITFVKDLYESVTGNDFMSNTINDTKLEKQVYIIKDDTINAIRPILDLYEYLLKENFTGKLYENFIDIESKMVQPLINNSLENMKKHHGQMGGKYYLSKSQRECINHFNNMVEGEILAVNGPPGTGKTKMLQSVVATMYVECALRKEKAPLIVASSTNNQAVTNIIESFGDIDKQGLENLEQRWILGVESFAVYFPSLSKEEEAYKKGYQYTDQRGKSFISCIESKENIQASEKKMLKCCSEYFKKNFDNVKQCKEILHKTLLEIDEIREKLLIISSQIEELQIGDRTLDKFIEDLENEIKTIKDDIDSKSKRVEEWLQHFKEMPIWFKLFRFLKCIKKRIYSKNRLFIQLDEEDFISENMTFADIEEKYSYLIKDLRRKRNDLDRLNNKVKGIKVEYNKCNNALEKLNIGIKDRMDESNTNLNDMNNLMDQTLRYIEFWLSVHYYECRWIEGEDQLSDKQKGKNYKNVLEQLFNRLSMITPCYVMTFYQLPKVFKYYIKDKGDGFLYEHIDLLIVDEAGQVSPEIAACSFSLAKKALVVGDTHQIEPVWSVNSLLDTALAMEHNVIDNKLEFEKLDNCGLNASSSSVMKVASVRCNYKKYGNGGLFLSEHRRCYNEIISYCNDLVYDGRLEPMRGLGALDSEYTLKDIPHMGYMQIDTERSSKIGGSRYNLNEIEAIAMWINQNFERIKLAYPDKDEKNLIGIITPFKAQEILMKREFKKLLSFDIRKYISYGTVHTFQGAERQIIIMSTVYGRLDGCYFIDIKESMLNVAVSRAKDSFLVFGDINCLDKSKKKASGLLRSYIENKKI</sequence>
<dbReference type="Gene3D" id="3.40.50.300">
    <property type="entry name" value="P-loop containing nucleotide triphosphate hydrolases"/>
    <property type="match status" value="3"/>
</dbReference>
<dbReference type="Proteomes" id="UP000324646">
    <property type="component" value="Chromosome"/>
</dbReference>
<dbReference type="OrthoDB" id="9757917at2"/>
<dbReference type="CDD" id="cd18808">
    <property type="entry name" value="SF1_C_Upf1"/>
    <property type="match status" value="1"/>
</dbReference>
<dbReference type="SUPFAM" id="SSF52540">
    <property type="entry name" value="P-loop containing nucleoside triphosphate hydrolases"/>
    <property type="match status" value="1"/>
</dbReference>
<dbReference type="InterPro" id="IPR045055">
    <property type="entry name" value="DNA2/NAM7-like"/>
</dbReference>
<name>A0A5C0SHG4_CRATE</name>
<keyword evidence="4" id="KW-0067">ATP-binding</keyword>
<dbReference type="InterPro" id="IPR041677">
    <property type="entry name" value="DNA2/NAM7_AAA_11"/>
</dbReference>
<protein>
    <submittedName>
        <fullName evidence="4">DNA helicase</fullName>
    </submittedName>
</protein>
<evidence type="ECO:0000256" key="1">
    <source>
        <dbReference type="SAM" id="Coils"/>
    </source>
</evidence>
<dbReference type="Pfam" id="PF13086">
    <property type="entry name" value="AAA_11"/>
    <property type="match status" value="1"/>
</dbReference>
<organism evidence="4 5">
    <name type="scientific">Crassaminicella thermophila</name>
    <dbReference type="NCBI Taxonomy" id="2599308"/>
    <lineage>
        <taxon>Bacteria</taxon>
        <taxon>Bacillati</taxon>
        <taxon>Bacillota</taxon>
        <taxon>Clostridia</taxon>
        <taxon>Eubacteriales</taxon>
        <taxon>Clostridiaceae</taxon>
        <taxon>Crassaminicella</taxon>
    </lineage>
</organism>
<keyword evidence="4" id="KW-0378">Hydrolase</keyword>
<dbReference type="PANTHER" id="PTHR10887:SF530">
    <property type="entry name" value="SUPERFAMILY I DNA HELICASES"/>
    <property type="match status" value="1"/>
</dbReference>
<keyword evidence="1" id="KW-0175">Coiled coil</keyword>
<dbReference type="InterPro" id="IPR047187">
    <property type="entry name" value="SF1_C_Upf1"/>
</dbReference>
<dbReference type="InterPro" id="IPR041679">
    <property type="entry name" value="DNA2/NAM7-like_C"/>
</dbReference>
<dbReference type="KEGG" id="crs:FQB35_12795"/>
<dbReference type="PANTHER" id="PTHR10887">
    <property type="entry name" value="DNA2/NAM7 HELICASE FAMILY"/>
    <property type="match status" value="1"/>
</dbReference>
<evidence type="ECO:0000259" key="3">
    <source>
        <dbReference type="Pfam" id="PF13087"/>
    </source>
</evidence>
<dbReference type="RefSeq" id="WP_148810299.1">
    <property type="nucleotide sequence ID" value="NZ_CP042243.1"/>
</dbReference>
<feature type="coiled-coil region" evidence="1">
    <location>
        <begin position="527"/>
        <end position="561"/>
    </location>
</feature>
<dbReference type="Pfam" id="PF13087">
    <property type="entry name" value="AAA_12"/>
    <property type="match status" value="1"/>
</dbReference>
<keyword evidence="4" id="KW-0347">Helicase</keyword>
<keyword evidence="5" id="KW-1185">Reference proteome</keyword>
<gene>
    <name evidence="4" type="ORF">FQB35_12795</name>
</gene>
<feature type="domain" description="DNA2/NAM7 helicase-like C-terminal" evidence="3">
    <location>
        <begin position="763"/>
        <end position="943"/>
    </location>
</feature>
<dbReference type="AlphaFoldDB" id="A0A5C0SHG4"/>
<evidence type="ECO:0000259" key="2">
    <source>
        <dbReference type="Pfam" id="PF13086"/>
    </source>
</evidence>
<keyword evidence="4" id="KW-0547">Nucleotide-binding</keyword>
<dbReference type="GO" id="GO:0004386">
    <property type="term" value="F:helicase activity"/>
    <property type="evidence" value="ECO:0007669"/>
    <property type="project" value="UniProtKB-KW"/>
</dbReference>
<evidence type="ECO:0000313" key="5">
    <source>
        <dbReference type="Proteomes" id="UP000324646"/>
    </source>
</evidence>
<dbReference type="InterPro" id="IPR027417">
    <property type="entry name" value="P-loop_NTPase"/>
</dbReference>